<comment type="caution">
    <text evidence="2">The sequence shown here is derived from an EMBL/GenBank/DDBJ whole genome shotgun (WGS) entry which is preliminary data.</text>
</comment>
<evidence type="ECO:0000313" key="2">
    <source>
        <dbReference type="EMBL" id="KAK1723874.1"/>
    </source>
</evidence>
<name>A0AAD8ULC8_GLOAC</name>
<dbReference type="Proteomes" id="UP001244207">
    <property type="component" value="Unassembled WGS sequence"/>
</dbReference>
<dbReference type="AlphaFoldDB" id="A0AAD8ULC8"/>
<dbReference type="EMBL" id="JAHMHS010000059">
    <property type="protein sequence ID" value="KAK1723874.1"/>
    <property type="molecule type" value="Genomic_DNA"/>
</dbReference>
<reference evidence="2" key="1">
    <citation type="submission" date="2021-12" db="EMBL/GenBank/DDBJ databases">
        <title>Comparative genomics, transcriptomics and evolutionary studies reveal genomic signatures of adaptation to plant cell wall in hemibiotrophic fungi.</title>
        <authorList>
            <consortium name="DOE Joint Genome Institute"/>
            <person name="Baroncelli R."/>
            <person name="Diaz J.F."/>
            <person name="Benocci T."/>
            <person name="Peng M."/>
            <person name="Battaglia E."/>
            <person name="Haridas S."/>
            <person name="Andreopoulos W."/>
            <person name="Labutti K."/>
            <person name="Pangilinan J."/>
            <person name="Floch G.L."/>
            <person name="Makela M.R."/>
            <person name="Henrissat B."/>
            <person name="Grigoriev I.V."/>
            <person name="Crouch J.A."/>
            <person name="De Vries R.P."/>
            <person name="Sukno S.A."/>
            <person name="Thon M.R."/>
        </authorList>
    </citation>
    <scope>NUCLEOTIDE SEQUENCE</scope>
    <source>
        <strain evidence="2">CBS 112980</strain>
    </source>
</reference>
<protein>
    <submittedName>
        <fullName evidence="2">Uncharacterized protein</fullName>
    </submittedName>
</protein>
<organism evidence="2 3">
    <name type="scientific">Glomerella acutata</name>
    <name type="common">Colletotrichum acutatum</name>
    <dbReference type="NCBI Taxonomy" id="27357"/>
    <lineage>
        <taxon>Eukaryota</taxon>
        <taxon>Fungi</taxon>
        <taxon>Dikarya</taxon>
        <taxon>Ascomycota</taxon>
        <taxon>Pezizomycotina</taxon>
        <taxon>Sordariomycetes</taxon>
        <taxon>Hypocreomycetidae</taxon>
        <taxon>Glomerellales</taxon>
        <taxon>Glomerellaceae</taxon>
        <taxon>Colletotrichum</taxon>
        <taxon>Colletotrichum acutatum species complex</taxon>
    </lineage>
</organism>
<feature type="region of interest" description="Disordered" evidence="1">
    <location>
        <begin position="127"/>
        <end position="157"/>
    </location>
</feature>
<evidence type="ECO:0000256" key="1">
    <source>
        <dbReference type="SAM" id="MobiDB-lite"/>
    </source>
</evidence>
<sequence>MKPFPGIRRVPRTSHRSYGTTPSARPGPVFLSKKYIREKEAKAVGRAPPIPLMSKKEAKAQAIRDAPKRRAEERQEHFTKRIQEVLGHDEIAKDVQIDKENKKVRTSAGDLPISPVMDPVWMDVRTRYRTPKPRPKSKSAKVRDHSLSSPGEAPVKHRYRTRMGLDKKTQSPRLIIMNKLPNGGRFRVKLEQNPYVHALASPVRFCPVTGTSLPKYFLQNFKAVTNPDTQGHWFIPGDVEVSWTHKDAMEEELRKLDNLENGSGKLDDDPIAKQKDTDQLLLKSPSAYVVSRKPVIDSMAGKRGKTPFGDGWRTLLGRNPKVMNSDIPKRLVWREDMGDFVLENLRKNIMKYVTWYVEADEGYSSCIQPLETWEDVHDAEKRSCLLWYDEANIPAGESRWDEWMKEGKVKPFATYDVPDAKYEKSLPIYDIGRLMGPKYLAKLREIPLFREHSLFVVKKKRSIPLQLYLWKLQAYMAEY</sequence>
<accession>A0AAD8ULC8</accession>
<feature type="non-terminal residue" evidence="2">
    <location>
        <position position="1"/>
    </location>
</feature>
<evidence type="ECO:0000313" key="3">
    <source>
        <dbReference type="Proteomes" id="UP001244207"/>
    </source>
</evidence>
<feature type="region of interest" description="Disordered" evidence="1">
    <location>
        <begin position="1"/>
        <end position="30"/>
    </location>
</feature>
<feature type="compositionally biased region" description="Basic residues" evidence="1">
    <location>
        <begin position="127"/>
        <end position="140"/>
    </location>
</feature>
<dbReference type="RefSeq" id="XP_060363929.1">
    <property type="nucleotide sequence ID" value="XM_060511135.1"/>
</dbReference>
<keyword evidence="3" id="KW-1185">Reference proteome</keyword>
<feature type="region of interest" description="Disordered" evidence="1">
    <location>
        <begin position="46"/>
        <end position="73"/>
    </location>
</feature>
<dbReference type="GeneID" id="85395034"/>
<gene>
    <name evidence="2" type="ORF">BDZ83DRAFT_673265</name>
</gene>
<proteinExistence type="predicted"/>